<evidence type="ECO:0000313" key="6">
    <source>
        <dbReference type="EMBL" id="GFH63109.1"/>
    </source>
</evidence>
<dbReference type="PANTHER" id="PTHR11608">
    <property type="entry name" value="BIFUNCTIONAL PROTEIN PYRR"/>
    <property type="match status" value="1"/>
</dbReference>
<keyword evidence="4 6" id="KW-0808">Transferase</keyword>
<keyword evidence="3 4" id="KW-0804">Transcription</keyword>
<proteinExistence type="inferred from homology"/>
<reference evidence="6 7" key="1">
    <citation type="journal article" date="2020" name="ISME J.">
        <title>Parallel Reductive Genome Evolution in Desulfovibrio Ectosymbionts Independently Acquired by Trichonympha Protists in the Termite Gut.</title>
        <authorList>
            <person name="Takeuchi M."/>
            <person name="Kuwahara H."/>
            <person name="Murakami T."/>
            <person name="Takahashi K."/>
            <person name="Kajitani R."/>
            <person name="Toyoda A."/>
            <person name="Itoh T."/>
            <person name="Ohkuma M."/>
            <person name="Hongoh Y."/>
        </authorList>
    </citation>
    <scope>NUCLEOTIDE SEQUENCE [LARGE SCALE GENOMIC DNA]</scope>
    <source>
        <strain evidence="6">ZnDsv-02</strain>
    </source>
</reference>
<dbReference type="AlphaFoldDB" id="A0A6L2R6E7"/>
<comment type="function">
    <text evidence="4">Regulates the transcription of the pyrimidine nucleotide (pyr) operon in response to exogenous pyrimidines.</text>
</comment>
<evidence type="ECO:0000256" key="4">
    <source>
        <dbReference type="HAMAP-Rule" id="MF_01219"/>
    </source>
</evidence>
<evidence type="ECO:0000256" key="1">
    <source>
        <dbReference type="ARBA" id="ARBA00005565"/>
    </source>
</evidence>
<dbReference type="CDD" id="cd06223">
    <property type="entry name" value="PRTases_typeI"/>
    <property type="match status" value="1"/>
</dbReference>
<evidence type="ECO:0000259" key="5">
    <source>
        <dbReference type="Pfam" id="PF00156"/>
    </source>
</evidence>
<dbReference type="GO" id="GO:0004845">
    <property type="term" value="F:uracil phosphoribosyltransferase activity"/>
    <property type="evidence" value="ECO:0007669"/>
    <property type="project" value="UniProtKB-UniRule"/>
</dbReference>
<comment type="catalytic activity">
    <reaction evidence="4">
        <text>UMP + diphosphate = 5-phospho-alpha-D-ribose 1-diphosphate + uracil</text>
        <dbReference type="Rhea" id="RHEA:13017"/>
        <dbReference type="ChEBI" id="CHEBI:17568"/>
        <dbReference type="ChEBI" id="CHEBI:33019"/>
        <dbReference type="ChEBI" id="CHEBI:57865"/>
        <dbReference type="ChEBI" id="CHEBI:58017"/>
        <dbReference type="EC" id="2.4.2.9"/>
    </reaction>
</comment>
<organism evidence="6 7">
    <name type="scientific">Candidatus Desulfovibrio kirbyi</name>
    <dbReference type="NCBI Taxonomy" id="2696086"/>
    <lineage>
        <taxon>Bacteria</taxon>
        <taxon>Pseudomonadati</taxon>
        <taxon>Thermodesulfobacteriota</taxon>
        <taxon>Desulfovibrionia</taxon>
        <taxon>Desulfovibrionales</taxon>
        <taxon>Desulfovibrionaceae</taxon>
        <taxon>Desulfovibrio</taxon>
    </lineage>
</organism>
<accession>A0A6L2R6E7</accession>
<evidence type="ECO:0000313" key="7">
    <source>
        <dbReference type="Proteomes" id="UP000505077"/>
    </source>
</evidence>
<protein>
    <recommendedName>
        <fullName evidence="4">Bifunctional protein PyrR</fullName>
    </recommendedName>
    <domain>
        <recommendedName>
            <fullName evidence="4">Pyrimidine operon regulatory protein</fullName>
        </recommendedName>
    </domain>
    <domain>
        <recommendedName>
            <fullName evidence="4">Uracil phosphoribosyltransferase</fullName>
            <shortName evidence="4">UPRTase</shortName>
            <ecNumber evidence="4">2.4.2.9</ecNumber>
        </recommendedName>
    </domain>
</protein>
<dbReference type="EMBL" id="BLLL01000009">
    <property type="protein sequence ID" value="GFH63109.1"/>
    <property type="molecule type" value="Genomic_DNA"/>
</dbReference>
<dbReference type="FunFam" id="3.40.50.2020:FF:000020">
    <property type="entry name" value="Bifunctional protein PyrR"/>
    <property type="match status" value="1"/>
</dbReference>
<dbReference type="Proteomes" id="UP000505077">
    <property type="component" value="Unassembled WGS sequence"/>
</dbReference>
<dbReference type="InterPro" id="IPR029057">
    <property type="entry name" value="PRTase-like"/>
</dbReference>
<dbReference type="SUPFAM" id="SSF53271">
    <property type="entry name" value="PRTase-like"/>
    <property type="match status" value="1"/>
</dbReference>
<dbReference type="Gene3D" id="3.40.50.2020">
    <property type="match status" value="1"/>
</dbReference>
<gene>
    <name evidence="4 6" type="primary">pyrR</name>
    <name evidence="6" type="ORF">ZNDK_0880</name>
</gene>
<dbReference type="InterPro" id="IPR023050">
    <property type="entry name" value="PyrR"/>
</dbReference>
<comment type="caution">
    <text evidence="6">The sequence shown here is derived from an EMBL/GenBank/DDBJ whole genome shotgun (WGS) entry which is preliminary data.</text>
</comment>
<dbReference type="InterPro" id="IPR000836">
    <property type="entry name" value="PRTase_dom"/>
</dbReference>
<dbReference type="InterPro" id="IPR050137">
    <property type="entry name" value="PyrR_bifunctional"/>
</dbReference>
<dbReference type="Pfam" id="PF00156">
    <property type="entry name" value="Pribosyltran"/>
    <property type="match status" value="1"/>
</dbReference>
<evidence type="ECO:0000256" key="2">
    <source>
        <dbReference type="ARBA" id="ARBA00023015"/>
    </source>
</evidence>
<dbReference type="EC" id="2.4.2.9" evidence="4"/>
<dbReference type="NCBIfam" id="NF003549">
    <property type="entry name" value="PRK05205.1-5"/>
    <property type="match status" value="1"/>
</dbReference>
<comment type="similarity">
    <text evidence="1 4">Belongs to the purine/pyrimidine phosphoribosyltransferase family. PyrR subfamily.</text>
</comment>
<comment type="function">
    <text evidence="4">Also displays a weak uracil phosphoribosyltransferase activity which is not physiologically significant.</text>
</comment>
<dbReference type="HAMAP" id="MF_01219">
    <property type="entry name" value="PyrR"/>
    <property type="match status" value="1"/>
</dbReference>
<dbReference type="GO" id="GO:0006355">
    <property type="term" value="P:regulation of DNA-templated transcription"/>
    <property type="evidence" value="ECO:0007669"/>
    <property type="project" value="UniProtKB-UniRule"/>
</dbReference>
<name>A0A6L2R6E7_9BACT</name>
<sequence>MAEFPLLDEPEIARTLENLASRVVERHNKDTLVMLVGVQRRGADLARRLVGLIEARAGIRPAFGTLDINLYRDDWTSVEGKPQIGESSIPDAVNDKLVILVDDVLFSGRTVRAALEALLDYGRPKAVELMVLIDRGHRELPIQADYVGHFIQTDRHERVDVLLKERDGKDAVLLSRDQPAMSG</sequence>
<dbReference type="PANTHER" id="PTHR11608:SF0">
    <property type="entry name" value="BIFUNCTIONAL PROTEIN PYRR"/>
    <property type="match status" value="1"/>
</dbReference>
<keyword evidence="2 4" id="KW-0805">Transcription regulation</keyword>
<feature type="domain" description="Phosphoribosyltransferase" evidence="5">
    <location>
        <begin position="6"/>
        <end position="152"/>
    </location>
</feature>
<feature type="short sequence motif" description="PRPP-binding" evidence="4">
    <location>
        <begin position="98"/>
        <end position="110"/>
    </location>
</feature>
<keyword evidence="4 6" id="KW-0328">Glycosyltransferase</keyword>
<evidence type="ECO:0000256" key="3">
    <source>
        <dbReference type="ARBA" id="ARBA00023163"/>
    </source>
</evidence>